<dbReference type="PANTHER" id="PTHR47359:SF3">
    <property type="entry name" value="NLP_P60 DOMAIN-CONTAINING PROTEIN-RELATED"/>
    <property type="match status" value="1"/>
</dbReference>
<organism evidence="9 10">
    <name type="scientific">Streptacidiphilus cavernicola</name>
    <dbReference type="NCBI Taxonomy" id="3342716"/>
    <lineage>
        <taxon>Bacteria</taxon>
        <taxon>Bacillati</taxon>
        <taxon>Actinomycetota</taxon>
        <taxon>Actinomycetes</taxon>
        <taxon>Kitasatosporales</taxon>
        <taxon>Streptomycetaceae</taxon>
        <taxon>Streptacidiphilus</taxon>
    </lineage>
</organism>
<name>A0ABV6UXJ8_9ACTN</name>
<feature type="signal peptide" evidence="7">
    <location>
        <begin position="1"/>
        <end position="36"/>
    </location>
</feature>
<dbReference type="InterPro" id="IPR051794">
    <property type="entry name" value="PG_Endopeptidase_C40"/>
</dbReference>
<dbReference type="InterPro" id="IPR038765">
    <property type="entry name" value="Papain-like_cys_pep_sf"/>
</dbReference>
<keyword evidence="10" id="KW-1185">Reference proteome</keyword>
<evidence type="ECO:0000256" key="4">
    <source>
        <dbReference type="ARBA" id="ARBA00022807"/>
    </source>
</evidence>
<dbReference type="PROSITE" id="PS51935">
    <property type="entry name" value="NLPC_P60"/>
    <property type="match status" value="1"/>
</dbReference>
<dbReference type="InterPro" id="IPR000064">
    <property type="entry name" value="NLP_P60_dom"/>
</dbReference>
<keyword evidence="3" id="KW-0378">Hydrolase</keyword>
<dbReference type="Gene3D" id="6.10.250.3150">
    <property type="match status" value="1"/>
</dbReference>
<comment type="similarity">
    <text evidence="1">Belongs to the peptidase C40 family.</text>
</comment>
<dbReference type="RefSeq" id="WP_030248494.1">
    <property type="nucleotide sequence ID" value="NZ_JBHEZZ010000027.1"/>
</dbReference>
<comment type="caution">
    <text evidence="9">The sequence shown here is derived from an EMBL/GenBank/DDBJ whole genome shotgun (WGS) entry which is preliminary data.</text>
</comment>
<protein>
    <submittedName>
        <fullName evidence="9">NlpC/P60 family protein</fullName>
    </submittedName>
</protein>
<feature type="compositionally biased region" description="Polar residues" evidence="6">
    <location>
        <begin position="47"/>
        <end position="61"/>
    </location>
</feature>
<feature type="compositionally biased region" description="Low complexity" evidence="6">
    <location>
        <begin position="63"/>
        <end position="76"/>
    </location>
</feature>
<dbReference type="Proteomes" id="UP001592528">
    <property type="component" value="Unassembled WGS sequence"/>
</dbReference>
<evidence type="ECO:0000256" key="5">
    <source>
        <dbReference type="SAM" id="Coils"/>
    </source>
</evidence>
<evidence type="ECO:0000259" key="8">
    <source>
        <dbReference type="PROSITE" id="PS51935"/>
    </source>
</evidence>
<sequence>MATHRRPKQPSRARVSILTAAAAAAVALSAQATAQAAPAKTTTDQAKSQVEADQSAANKATEQYDQAQGQEQELQRQTGVLQDEIARQQAAVNKELGQLGQMASAEYREGAVDPTVKLLLSSNPEEYLNQASTQSQVAGSQAALLQMLQSQQKTLAEEKAQAAQELTAQQALLKQMQTAKNTAQTKLNHAQSVLSSLSAAARAAVEAAALKEQGAGTGGGGGYSSVDSTDNHMSVSDINLSGISAAARTAMEAAMSKVGIAPYAWAGAGPNSFDCSGLVMWAYAHANISLPHSSEGDESVGTRVASSADLKVGDIVVMEGGAHVGMYAGNGMLLNAPEYGYNVSIQPMSYFGSIVAIRRF</sequence>
<gene>
    <name evidence="9" type="ORF">ACEZDJ_33370</name>
</gene>
<evidence type="ECO:0000313" key="9">
    <source>
        <dbReference type="EMBL" id="MFC1406195.1"/>
    </source>
</evidence>
<accession>A0ABV6UXJ8</accession>
<feature type="chain" id="PRO_5046988189" evidence="7">
    <location>
        <begin position="37"/>
        <end position="360"/>
    </location>
</feature>
<dbReference type="SUPFAM" id="SSF54001">
    <property type="entry name" value="Cysteine proteinases"/>
    <property type="match status" value="1"/>
</dbReference>
<feature type="coiled-coil region" evidence="5">
    <location>
        <begin position="145"/>
        <end position="179"/>
    </location>
</feature>
<reference evidence="9 10" key="1">
    <citation type="submission" date="2024-09" db="EMBL/GenBank/DDBJ databases">
        <authorList>
            <person name="Lee S.D."/>
        </authorList>
    </citation>
    <scope>NUCLEOTIDE SEQUENCE [LARGE SCALE GENOMIC DNA]</scope>
    <source>
        <strain evidence="9 10">N1-5</strain>
    </source>
</reference>
<keyword evidence="5" id="KW-0175">Coiled coil</keyword>
<evidence type="ECO:0000313" key="10">
    <source>
        <dbReference type="Proteomes" id="UP001592528"/>
    </source>
</evidence>
<evidence type="ECO:0000256" key="3">
    <source>
        <dbReference type="ARBA" id="ARBA00022801"/>
    </source>
</evidence>
<evidence type="ECO:0000256" key="2">
    <source>
        <dbReference type="ARBA" id="ARBA00022670"/>
    </source>
</evidence>
<feature type="domain" description="NlpC/P60" evidence="8">
    <location>
        <begin position="244"/>
        <end position="360"/>
    </location>
</feature>
<keyword evidence="4" id="KW-0788">Thiol protease</keyword>
<keyword evidence="7" id="KW-0732">Signal</keyword>
<feature type="region of interest" description="Disordered" evidence="6">
    <location>
        <begin position="30"/>
        <end position="76"/>
    </location>
</feature>
<feature type="compositionally biased region" description="Low complexity" evidence="6">
    <location>
        <begin position="30"/>
        <end position="46"/>
    </location>
</feature>
<dbReference type="Pfam" id="PF00877">
    <property type="entry name" value="NLPC_P60"/>
    <property type="match status" value="1"/>
</dbReference>
<evidence type="ECO:0000256" key="7">
    <source>
        <dbReference type="SAM" id="SignalP"/>
    </source>
</evidence>
<evidence type="ECO:0000256" key="6">
    <source>
        <dbReference type="SAM" id="MobiDB-lite"/>
    </source>
</evidence>
<proteinExistence type="inferred from homology"/>
<evidence type="ECO:0000256" key="1">
    <source>
        <dbReference type="ARBA" id="ARBA00007074"/>
    </source>
</evidence>
<dbReference type="PANTHER" id="PTHR47359">
    <property type="entry name" value="PEPTIDOGLYCAN DL-ENDOPEPTIDASE CWLO"/>
    <property type="match status" value="1"/>
</dbReference>
<keyword evidence="2" id="KW-0645">Protease</keyword>
<dbReference type="EMBL" id="JBHEZZ010000027">
    <property type="protein sequence ID" value="MFC1406195.1"/>
    <property type="molecule type" value="Genomic_DNA"/>
</dbReference>
<dbReference type="Gene3D" id="3.90.1720.10">
    <property type="entry name" value="endopeptidase domain like (from Nostoc punctiforme)"/>
    <property type="match status" value="1"/>
</dbReference>